<evidence type="ECO:0000256" key="1">
    <source>
        <dbReference type="SAM" id="Phobius"/>
    </source>
</evidence>
<dbReference type="RefSeq" id="WP_313874019.1">
    <property type="nucleotide sequence ID" value="NZ_JAVBIK010000001.1"/>
</dbReference>
<protein>
    <submittedName>
        <fullName evidence="2">Type II secretion system protein GspM</fullName>
    </submittedName>
</protein>
<evidence type="ECO:0000313" key="2">
    <source>
        <dbReference type="EMBL" id="MDT7518244.1"/>
    </source>
</evidence>
<keyword evidence="3" id="KW-1185">Reference proteome</keyword>
<name>A0ABU3KKD5_9BURK</name>
<keyword evidence="1" id="KW-0472">Membrane</keyword>
<sequence>MNTQTLRTWWNQRPPREQTMLSAAVVLILAALTWTIAIAPAWRTVKAYPAQRATLDAQLQQMQTLQAQATALQSRPALAPQAAQAGLQAAVTGLGPRASLLILNQQATVTFKGVEAETLARWLAVVRVEARMLPTQAQWRRDGRLWSGTVTFTLPGG</sequence>
<dbReference type="Proteomes" id="UP001321700">
    <property type="component" value="Unassembled WGS sequence"/>
</dbReference>
<reference evidence="2 3" key="1">
    <citation type="submission" date="2023-08" db="EMBL/GenBank/DDBJ databases">
        <title>Rhodoferax potami sp. nov. and Rhodoferax mekongensis sp. nov., isolated from the Mekong River in Thailand.</title>
        <authorList>
            <person name="Kitikhun S."/>
            <person name="Charoenyingcharoen P."/>
            <person name="Siriarchawattana P."/>
            <person name="Likhitrattanapisal S."/>
            <person name="Nilsakha T."/>
            <person name="Chanpet A."/>
            <person name="Rattanawaree P."/>
            <person name="Ingsriswang S."/>
        </authorList>
    </citation>
    <scope>NUCLEOTIDE SEQUENCE [LARGE SCALE GENOMIC DNA]</scope>
    <source>
        <strain evidence="2 3">TBRC 17660</strain>
    </source>
</reference>
<gene>
    <name evidence="2" type="primary">gspM</name>
    <name evidence="2" type="ORF">RAE19_05780</name>
</gene>
<comment type="caution">
    <text evidence="2">The sequence shown here is derived from an EMBL/GenBank/DDBJ whole genome shotgun (WGS) entry which is preliminary data.</text>
</comment>
<dbReference type="EMBL" id="JAVBIK010000001">
    <property type="protein sequence ID" value="MDT7518244.1"/>
    <property type="molecule type" value="Genomic_DNA"/>
</dbReference>
<dbReference type="Pfam" id="PF04612">
    <property type="entry name" value="T2SSM"/>
    <property type="match status" value="1"/>
</dbReference>
<dbReference type="InterPro" id="IPR007690">
    <property type="entry name" value="T2SS_GspM"/>
</dbReference>
<keyword evidence="1" id="KW-1133">Transmembrane helix</keyword>
<feature type="transmembrane region" description="Helical" evidence="1">
    <location>
        <begin position="20"/>
        <end position="42"/>
    </location>
</feature>
<evidence type="ECO:0000313" key="3">
    <source>
        <dbReference type="Proteomes" id="UP001321700"/>
    </source>
</evidence>
<keyword evidence="1" id="KW-0812">Transmembrane</keyword>
<proteinExistence type="predicted"/>
<accession>A0ABU3KKD5</accession>
<organism evidence="2 3">
    <name type="scientific">Rhodoferax potami</name>
    <dbReference type="NCBI Taxonomy" id="3068338"/>
    <lineage>
        <taxon>Bacteria</taxon>
        <taxon>Pseudomonadati</taxon>
        <taxon>Pseudomonadota</taxon>
        <taxon>Betaproteobacteria</taxon>
        <taxon>Burkholderiales</taxon>
        <taxon>Comamonadaceae</taxon>
        <taxon>Rhodoferax</taxon>
    </lineage>
</organism>